<protein>
    <submittedName>
        <fullName evidence="3">Uncharacterized protein</fullName>
    </submittedName>
</protein>
<feature type="transmembrane region" description="Helical" evidence="2">
    <location>
        <begin position="21"/>
        <end position="42"/>
    </location>
</feature>
<keyword evidence="2" id="KW-0472">Membrane</keyword>
<feature type="compositionally biased region" description="Polar residues" evidence="1">
    <location>
        <begin position="344"/>
        <end position="360"/>
    </location>
</feature>
<accession>A0A1S1LPD3</accession>
<dbReference type="EMBL" id="MLIQ01000017">
    <property type="protein sequence ID" value="OHU54223.1"/>
    <property type="molecule type" value="Genomic_DNA"/>
</dbReference>
<gene>
    <name evidence="3" type="ORF">BKG82_18325</name>
</gene>
<feature type="region of interest" description="Disordered" evidence="1">
    <location>
        <begin position="315"/>
        <end position="649"/>
    </location>
</feature>
<feature type="compositionally biased region" description="Low complexity" evidence="1">
    <location>
        <begin position="371"/>
        <end position="382"/>
    </location>
</feature>
<feature type="transmembrane region" description="Helical" evidence="2">
    <location>
        <begin position="86"/>
        <end position="113"/>
    </location>
</feature>
<sequence>MNEDAPTQTLPAAAPLRAPELTGVGAGIIGAALVTAGVWGLHVLTPGGGAVGSVGWVMLLCLAFTALGKGITLLRRALAPVTAAALVPLASISAPVRATAGIVIGASGIWWVMRGHAASWWTHITGTGGATEWTLISQLVVVALIAVSGALLFGGAKTLATLIFANSGARERQHNLSQQQRWALFWSSHPGLGLTLLAGGVALVFLSGYVVPRVSGWLSGDDPMAALAAIAAILTVAFFANTWWWKALSGWWTWAHTHGSSGGGTSPLGQMQAGGAVIALIWFSAMGFGLASPADYTGPGAAPLARAACPPDCGGGGGLDGPPGGGSQFRPPDMPAQQPDYQGGINQAPLNQNSGISIYNENPAQGGGQQGSQNMGPQMSGQRAAHGEPLPNYGPWQPDAQPPAQAPVQQAPAQPQQPPVQQAPQAPQQPAQAPQNPAGQQPPAQQAPEQPVQQAPQQPGTQQPQGQPGQQPGQPNQGQPGQQQPQKDPGLPNKDNSPMDPTDLASAATRRGSQQAGEQAAQQGTQQATQQAPKTPTQTQQAPQTTQQATQQTQQTPTSTQQNQQTQQTPTSTQQNQQTQQTPTSTQQTQETPKDPKKIKGASKQGTPEEKPWDITGELKPINKNFPDGSQKLGIEGRHGLQNKDPVSIGKATMGEYNFESTFQQKLGGEVEASAVLNPQSPQPVLPKAEAFAGYNLENKNLISGPGVQGIITNTLKVGPSASTGATTGTPIGATTTFQNLGGGNFYVNLPLTTAWRQVEVGSTIQGVVNVPQLIQGALGPAGQWISSGIPSVFGP</sequence>
<dbReference type="RefSeq" id="WP_057967197.1">
    <property type="nucleotide sequence ID" value="NZ_MLII01000039.1"/>
</dbReference>
<comment type="caution">
    <text evidence="3">The sequence shown here is derived from an EMBL/GenBank/DDBJ whole genome shotgun (WGS) entry which is preliminary data.</text>
</comment>
<evidence type="ECO:0000313" key="3">
    <source>
        <dbReference type="EMBL" id="OHU54223.1"/>
    </source>
</evidence>
<evidence type="ECO:0000256" key="2">
    <source>
        <dbReference type="SAM" id="Phobius"/>
    </source>
</evidence>
<dbReference type="AlphaFoldDB" id="A0A1S1LPD3"/>
<feature type="transmembrane region" description="Helical" evidence="2">
    <location>
        <begin position="54"/>
        <end position="74"/>
    </location>
</feature>
<dbReference type="Proteomes" id="UP000180043">
    <property type="component" value="Unassembled WGS sequence"/>
</dbReference>
<feature type="compositionally biased region" description="Low complexity" evidence="1">
    <location>
        <begin position="514"/>
        <end position="591"/>
    </location>
</feature>
<keyword evidence="2" id="KW-0812">Transmembrane</keyword>
<feature type="compositionally biased region" description="Gly residues" evidence="1">
    <location>
        <begin position="315"/>
        <end position="327"/>
    </location>
</feature>
<feature type="compositionally biased region" description="Low complexity" evidence="1">
    <location>
        <begin position="406"/>
        <end position="486"/>
    </location>
</feature>
<feature type="transmembrane region" description="Helical" evidence="2">
    <location>
        <begin position="191"/>
        <end position="211"/>
    </location>
</feature>
<evidence type="ECO:0000313" key="4">
    <source>
        <dbReference type="Proteomes" id="UP000180043"/>
    </source>
</evidence>
<evidence type="ECO:0000256" key="1">
    <source>
        <dbReference type="SAM" id="MobiDB-lite"/>
    </source>
</evidence>
<feature type="transmembrane region" description="Helical" evidence="2">
    <location>
        <begin position="223"/>
        <end position="244"/>
    </location>
</feature>
<proteinExistence type="predicted"/>
<keyword evidence="2" id="KW-1133">Transmembrane helix</keyword>
<feature type="transmembrane region" description="Helical" evidence="2">
    <location>
        <begin position="133"/>
        <end position="153"/>
    </location>
</feature>
<reference evidence="3 4" key="1">
    <citation type="submission" date="2016-10" db="EMBL/GenBank/DDBJ databases">
        <title>Evaluation of Human, Veterinary and Environmental Mycobacterium chelonae Isolates by Core Genome Phylogenomic Analysis, Targeted Gene Comparison, and Anti-microbial Susceptibility Patterns: A Tale of Mistaken Identities.</title>
        <authorList>
            <person name="Fogelson S.B."/>
            <person name="Camus A.C."/>
            <person name="Lorenz W."/>
            <person name="Vasireddy R."/>
            <person name="Vasireddy S."/>
            <person name="Smith T."/>
            <person name="Brown-Elliott B.A."/>
            <person name="Wallace R.J.Jr."/>
            <person name="Hasan N.A."/>
            <person name="Reischl U."/>
            <person name="Sanchez S."/>
        </authorList>
    </citation>
    <scope>NUCLEOTIDE SEQUENCE [LARGE SCALE GENOMIC DNA]</scope>
    <source>
        <strain evidence="3 4">15515</strain>
    </source>
</reference>
<organism evidence="3 4">
    <name type="scientific">Mycobacteroides chelonae</name>
    <name type="common">Mycobacterium chelonae</name>
    <dbReference type="NCBI Taxonomy" id="1774"/>
    <lineage>
        <taxon>Bacteria</taxon>
        <taxon>Bacillati</taxon>
        <taxon>Actinomycetota</taxon>
        <taxon>Actinomycetes</taxon>
        <taxon>Mycobacteriales</taxon>
        <taxon>Mycobacteriaceae</taxon>
        <taxon>Mycobacteroides</taxon>
    </lineage>
</organism>
<name>A0A1S1LPD3_MYCCH</name>
<feature type="transmembrane region" description="Helical" evidence="2">
    <location>
        <begin position="273"/>
        <end position="291"/>
    </location>
</feature>